<dbReference type="Proteomes" id="UP000245086">
    <property type="component" value="Unassembled WGS sequence"/>
</dbReference>
<reference evidence="1 2" key="1">
    <citation type="journal article" date="2018" name="Genome Announc.">
        <title>Draft Genome Sequence of "Candidatus Phycosocius bacilliformis," an Alphaproteobacterial Ectosymbiont of the Hydrocarbon-Producing Green Alga Botryococcus braunii.</title>
        <authorList>
            <person name="Tanabe Y."/>
            <person name="Yamaguchi H."/>
            <person name="Watanabe M.M."/>
        </authorList>
    </citation>
    <scope>NUCLEOTIDE SEQUENCE [LARGE SCALE GENOMIC DNA]</scope>
    <source>
        <strain evidence="1 2">BOTRYCO-2</strain>
    </source>
</reference>
<evidence type="ECO:0008006" key="3">
    <source>
        <dbReference type="Google" id="ProtNLM"/>
    </source>
</evidence>
<dbReference type="RefSeq" id="WP_133245693.1">
    <property type="nucleotide sequence ID" value="NZ_BFBR01000001.1"/>
</dbReference>
<comment type="caution">
    <text evidence="1">The sequence shown here is derived from an EMBL/GenBank/DDBJ whole genome shotgun (WGS) entry which is preliminary data.</text>
</comment>
<evidence type="ECO:0000313" key="1">
    <source>
        <dbReference type="EMBL" id="GBF56944.1"/>
    </source>
</evidence>
<evidence type="ECO:0000313" key="2">
    <source>
        <dbReference type="Proteomes" id="UP000245086"/>
    </source>
</evidence>
<organism evidence="1 2">
    <name type="scientific">Candidatus Phycosocius bacilliformis</name>
    <dbReference type="NCBI Taxonomy" id="1445552"/>
    <lineage>
        <taxon>Bacteria</taxon>
        <taxon>Pseudomonadati</taxon>
        <taxon>Pseudomonadota</taxon>
        <taxon>Alphaproteobacteria</taxon>
        <taxon>Caulobacterales</taxon>
        <taxon>Caulobacterales incertae sedis</taxon>
        <taxon>Candidatus Phycosocius</taxon>
    </lineage>
</organism>
<proteinExistence type="predicted"/>
<dbReference type="OrthoDB" id="7618794at2"/>
<accession>A0A2P2E7B6</accession>
<dbReference type="EMBL" id="BFBR01000001">
    <property type="protein sequence ID" value="GBF56944.1"/>
    <property type="molecule type" value="Genomic_DNA"/>
</dbReference>
<dbReference type="AlphaFoldDB" id="A0A2P2E7B6"/>
<sequence length="220" mass="23733">MDGTSKFTRTILEVRSPMEGRTTLERVARAAADHNMFALSGSRLIEARSLAVGLVGEPVASIETMQWVYDQTKLGLFGVTHAAMDGLADPDDSSPLCGLLGFVPLNQAGDAAVLRDEFDPVAPLPHQVCTPEEEPVSIFGWGVAVTRHDAARLVVNLGLFISEHIMPNADWYARAVTDDGARLLLGKMGWTPLEGTKVGTLRLLSHVKAEAQFRQTRGAA</sequence>
<gene>
    <name evidence="1" type="ORF">PbB2_00601</name>
</gene>
<protein>
    <recommendedName>
        <fullName evidence="3">N-acetyltransferase domain-containing protein</fullName>
    </recommendedName>
</protein>
<name>A0A2P2E7B6_9PROT</name>
<keyword evidence="2" id="KW-1185">Reference proteome</keyword>